<reference evidence="2 3" key="1">
    <citation type="submission" date="2020-09" db="EMBL/GenBank/DDBJ databases">
        <title>Paenibacillus sp. CAU 1523 isolated from sand of Haeundae Beach.</title>
        <authorList>
            <person name="Kim W."/>
        </authorList>
    </citation>
    <scope>NUCLEOTIDE SEQUENCE [LARGE SCALE GENOMIC DNA]</scope>
    <source>
        <strain evidence="2 3">CAU 1523</strain>
    </source>
</reference>
<feature type="signal peptide" evidence="1">
    <location>
        <begin position="1"/>
        <end position="23"/>
    </location>
</feature>
<proteinExistence type="predicted"/>
<feature type="chain" id="PRO_5045441162" description="YycO" evidence="1">
    <location>
        <begin position="24"/>
        <end position="242"/>
    </location>
</feature>
<gene>
    <name evidence="2" type="ORF">IFO66_15180</name>
</gene>
<dbReference type="EMBL" id="JACYTN010000013">
    <property type="protein sequence ID" value="MBD8499637.1"/>
    <property type="molecule type" value="Genomic_DNA"/>
</dbReference>
<comment type="caution">
    <text evidence="2">The sequence shown here is derived from an EMBL/GenBank/DDBJ whole genome shotgun (WGS) entry which is preliminary data.</text>
</comment>
<evidence type="ECO:0000313" key="2">
    <source>
        <dbReference type="EMBL" id="MBD8499637.1"/>
    </source>
</evidence>
<keyword evidence="1" id="KW-0732">Signal</keyword>
<evidence type="ECO:0000256" key="1">
    <source>
        <dbReference type="SAM" id="SignalP"/>
    </source>
</evidence>
<keyword evidence="3" id="KW-1185">Reference proteome</keyword>
<dbReference type="Pfam" id="PF05708">
    <property type="entry name" value="Peptidase_C92"/>
    <property type="match status" value="1"/>
</dbReference>
<dbReference type="SUPFAM" id="SSF54001">
    <property type="entry name" value="Cysteine proteinases"/>
    <property type="match status" value="1"/>
</dbReference>
<dbReference type="InterPro" id="IPR024453">
    <property type="entry name" value="Peptidase_C92"/>
</dbReference>
<evidence type="ECO:0008006" key="4">
    <source>
        <dbReference type="Google" id="ProtNLM"/>
    </source>
</evidence>
<dbReference type="InterPro" id="IPR038765">
    <property type="entry name" value="Papain-like_cys_pep_sf"/>
</dbReference>
<protein>
    <recommendedName>
        <fullName evidence="4">YycO</fullName>
    </recommendedName>
</protein>
<evidence type="ECO:0000313" key="3">
    <source>
        <dbReference type="Proteomes" id="UP000634529"/>
    </source>
</evidence>
<organism evidence="2 3">
    <name type="scientific">Paenibacillus arenosi</name>
    <dbReference type="NCBI Taxonomy" id="2774142"/>
    <lineage>
        <taxon>Bacteria</taxon>
        <taxon>Bacillati</taxon>
        <taxon>Bacillota</taxon>
        <taxon>Bacilli</taxon>
        <taxon>Bacillales</taxon>
        <taxon>Paenibacillaceae</taxon>
        <taxon>Paenibacillus</taxon>
    </lineage>
</organism>
<name>A0ABR9AZQ6_9BACL</name>
<dbReference type="Proteomes" id="UP000634529">
    <property type="component" value="Unassembled WGS sequence"/>
</dbReference>
<sequence>MKMKKLLLVVLSAMMLLVIPVQAGATSVEHQLNEIVTLHGNGLTKAELKMDIVQLARETGKSEQQIVNQVLSELQSELSEDVGVFSSGGGNNATYLLDPSQKGHIFYTPATSYKVFNHGHVGMYIARNQIVEAANPDDGIIKSTLGSRKVDKHSKIQYVTSTTYTQDSNAADWAGGKTTGSYNKNFAINRSCGGTSFNCSQLVWCAFKEKANVDLDNDGGLGVYPRDIRDHKSVKTIKEYGV</sequence>
<dbReference type="Gene3D" id="3.90.1720.10">
    <property type="entry name" value="endopeptidase domain like (from Nostoc punctiforme)"/>
    <property type="match status" value="1"/>
</dbReference>
<accession>A0ABR9AZQ6</accession>